<accession>A0A9Q3BAJ5</accession>
<dbReference type="InterPro" id="IPR000477">
    <property type="entry name" value="RT_dom"/>
</dbReference>
<dbReference type="OrthoDB" id="2272258at2759"/>
<proteinExistence type="predicted"/>
<evidence type="ECO:0000259" key="10">
    <source>
        <dbReference type="Pfam" id="PF17917"/>
    </source>
</evidence>
<dbReference type="InterPro" id="IPR051320">
    <property type="entry name" value="Viral_Replic_Matur_Polypro"/>
</dbReference>
<keyword evidence="12" id="KW-1185">Reference proteome</keyword>
<keyword evidence="4" id="KW-0540">Nuclease</keyword>
<evidence type="ECO:0000313" key="12">
    <source>
        <dbReference type="Proteomes" id="UP000765509"/>
    </source>
</evidence>
<keyword evidence="8" id="KW-0695">RNA-directed DNA polymerase</keyword>
<dbReference type="Gene3D" id="3.30.70.270">
    <property type="match status" value="2"/>
</dbReference>
<dbReference type="InterPro" id="IPR043502">
    <property type="entry name" value="DNA/RNA_pol_sf"/>
</dbReference>
<organism evidence="11 12">
    <name type="scientific">Austropuccinia psidii MF-1</name>
    <dbReference type="NCBI Taxonomy" id="1389203"/>
    <lineage>
        <taxon>Eukaryota</taxon>
        <taxon>Fungi</taxon>
        <taxon>Dikarya</taxon>
        <taxon>Basidiomycota</taxon>
        <taxon>Pucciniomycotina</taxon>
        <taxon>Pucciniomycetes</taxon>
        <taxon>Pucciniales</taxon>
        <taxon>Sphaerophragmiaceae</taxon>
        <taxon>Austropuccinia</taxon>
    </lineage>
</organism>
<dbReference type="PANTHER" id="PTHR33064">
    <property type="entry name" value="POL PROTEIN"/>
    <property type="match status" value="1"/>
</dbReference>
<keyword evidence="3" id="KW-0548">Nucleotidyltransferase</keyword>
<evidence type="ECO:0000259" key="9">
    <source>
        <dbReference type="Pfam" id="PF00078"/>
    </source>
</evidence>
<keyword evidence="7" id="KW-0378">Hydrolase</keyword>
<dbReference type="Pfam" id="PF17917">
    <property type="entry name" value="RT_RNaseH"/>
    <property type="match status" value="1"/>
</dbReference>
<dbReference type="AlphaFoldDB" id="A0A9Q3BAJ5"/>
<evidence type="ECO:0000256" key="1">
    <source>
        <dbReference type="ARBA" id="ARBA00022670"/>
    </source>
</evidence>
<evidence type="ECO:0008006" key="13">
    <source>
        <dbReference type="Google" id="ProtNLM"/>
    </source>
</evidence>
<name>A0A9Q3BAJ5_9BASI</name>
<dbReference type="InterPro" id="IPR041373">
    <property type="entry name" value="RT_RNaseH"/>
</dbReference>
<evidence type="ECO:0000313" key="11">
    <source>
        <dbReference type="EMBL" id="MBW0461608.1"/>
    </source>
</evidence>
<comment type="caution">
    <text evidence="11">The sequence shown here is derived from an EMBL/GenBank/DDBJ whole genome shotgun (WGS) entry which is preliminary data.</text>
</comment>
<evidence type="ECO:0000256" key="6">
    <source>
        <dbReference type="ARBA" id="ARBA00022759"/>
    </source>
</evidence>
<dbReference type="GO" id="GO:0006508">
    <property type="term" value="P:proteolysis"/>
    <property type="evidence" value="ECO:0007669"/>
    <property type="project" value="UniProtKB-KW"/>
</dbReference>
<feature type="domain" description="Reverse transcriptase" evidence="9">
    <location>
        <begin position="1"/>
        <end position="81"/>
    </location>
</feature>
<evidence type="ECO:0000256" key="3">
    <source>
        <dbReference type="ARBA" id="ARBA00022695"/>
    </source>
</evidence>
<dbReference type="GO" id="GO:0003964">
    <property type="term" value="F:RNA-directed DNA polymerase activity"/>
    <property type="evidence" value="ECO:0007669"/>
    <property type="project" value="UniProtKB-KW"/>
</dbReference>
<feature type="domain" description="Reverse transcriptase RNase H-like" evidence="10">
    <location>
        <begin position="172"/>
        <end position="278"/>
    </location>
</feature>
<protein>
    <recommendedName>
        <fullName evidence="13">Reverse transcriptase domain-containing protein</fullName>
    </recommendedName>
</protein>
<dbReference type="Proteomes" id="UP000765509">
    <property type="component" value="Unassembled WGS sequence"/>
</dbReference>
<evidence type="ECO:0000256" key="7">
    <source>
        <dbReference type="ARBA" id="ARBA00022801"/>
    </source>
</evidence>
<dbReference type="SUPFAM" id="SSF56672">
    <property type="entry name" value="DNA/RNA polymerases"/>
    <property type="match status" value="1"/>
</dbReference>
<keyword evidence="6" id="KW-0255">Endonuclease</keyword>
<dbReference type="InterPro" id="IPR043128">
    <property type="entry name" value="Rev_trsase/Diguanyl_cyclase"/>
</dbReference>
<evidence type="ECO:0000256" key="8">
    <source>
        <dbReference type="ARBA" id="ARBA00022918"/>
    </source>
</evidence>
<dbReference type="EMBL" id="AVOT02000189">
    <property type="protein sequence ID" value="MBW0461608.1"/>
    <property type="molecule type" value="Genomic_DNA"/>
</dbReference>
<gene>
    <name evidence="11" type="ORF">O181_001323</name>
</gene>
<keyword evidence="5" id="KW-0064">Aspartyl protease</keyword>
<dbReference type="GO" id="GO:0004190">
    <property type="term" value="F:aspartic-type endopeptidase activity"/>
    <property type="evidence" value="ECO:0007669"/>
    <property type="project" value="UniProtKB-KW"/>
</dbReference>
<dbReference type="PANTHER" id="PTHR33064:SF37">
    <property type="entry name" value="RIBONUCLEASE H"/>
    <property type="match status" value="1"/>
</dbReference>
<evidence type="ECO:0000256" key="4">
    <source>
        <dbReference type="ARBA" id="ARBA00022722"/>
    </source>
</evidence>
<sequence length="372" mass="43024">MAFGIENAPSNYQRMMNTIFPHELSKEWLIIYIYDIIIFSETWPLHLERLSLVLKKIIQVKMKISPKKENFVFHELKGLGHVASGLGLGFDKNKVDALLLKQMPQKKKEMISFLGLASYYRQNLKDFEIHARSLYIICDQQAVFEMTQEGIQAYDKIKYSLTNEPLSLIPDWKIPFKLYIDAFGEVLGAGLHQVQIFNEKTYKGPVCFISRQIQPMEARYGASQMECLCLVWALVELPYYLDGSVFEVITDFIVVKSLLKQKSTNKHMLRWNIAIQEYRGNSTIVYKYGNIYKNSDGLSLWELPNTPSNPVYVPENAETQILIEGINITYVATEFFEEVRESYKQDKNCDIINSLLDTDCKDKALNDSLDDI</sequence>
<evidence type="ECO:0000256" key="2">
    <source>
        <dbReference type="ARBA" id="ARBA00022679"/>
    </source>
</evidence>
<keyword evidence="2" id="KW-0808">Transferase</keyword>
<keyword evidence="1" id="KW-0645">Protease</keyword>
<dbReference type="Pfam" id="PF00078">
    <property type="entry name" value="RVT_1"/>
    <property type="match status" value="1"/>
</dbReference>
<reference evidence="11" key="1">
    <citation type="submission" date="2021-03" db="EMBL/GenBank/DDBJ databases">
        <title>Draft genome sequence of rust myrtle Austropuccinia psidii MF-1, a brazilian biotype.</title>
        <authorList>
            <person name="Quecine M.C."/>
            <person name="Pachon D.M.R."/>
            <person name="Bonatelli M.L."/>
            <person name="Correr F.H."/>
            <person name="Franceschini L.M."/>
            <person name="Leite T.F."/>
            <person name="Margarido G.R.A."/>
            <person name="Almeida C.A."/>
            <person name="Ferrarezi J.A."/>
            <person name="Labate C.A."/>
        </authorList>
    </citation>
    <scope>NUCLEOTIDE SEQUENCE</scope>
    <source>
        <strain evidence="11">MF-1</strain>
    </source>
</reference>
<dbReference type="GO" id="GO:0004519">
    <property type="term" value="F:endonuclease activity"/>
    <property type="evidence" value="ECO:0007669"/>
    <property type="project" value="UniProtKB-KW"/>
</dbReference>
<evidence type="ECO:0000256" key="5">
    <source>
        <dbReference type="ARBA" id="ARBA00022750"/>
    </source>
</evidence>